<accession>A0ABQ2QYC8</accession>
<gene>
    <name evidence="2" type="ORF">GCM10010140_33170</name>
</gene>
<name>A0ABQ2QYC8_9ACTN</name>
<evidence type="ECO:0000313" key="3">
    <source>
        <dbReference type="Proteomes" id="UP000611554"/>
    </source>
</evidence>
<keyword evidence="3" id="KW-1185">Reference proteome</keyword>
<feature type="region of interest" description="Disordered" evidence="1">
    <location>
        <begin position="1"/>
        <end position="20"/>
    </location>
</feature>
<protein>
    <recommendedName>
        <fullName evidence="4">STAS domain-containing protein</fullName>
    </recommendedName>
</protein>
<organism evidence="2 3">
    <name type="scientific">Streptosporangium pseudovulgare</name>
    <dbReference type="NCBI Taxonomy" id="35765"/>
    <lineage>
        <taxon>Bacteria</taxon>
        <taxon>Bacillati</taxon>
        <taxon>Actinomycetota</taxon>
        <taxon>Actinomycetes</taxon>
        <taxon>Streptosporangiales</taxon>
        <taxon>Streptosporangiaceae</taxon>
        <taxon>Streptosporangium</taxon>
    </lineage>
</organism>
<evidence type="ECO:0000313" key="2">
    <source>
        <dbReference type="EMBL" id="GGQ00450.1"/>
    </source>
</evidence>
<evidence type="ECO:0000256" key="1">
    <source>
        <dbReference type="SAM" id="MobiDB-lite"/>
    </source>
</evidence>
<comment type="caution">
    <text evidence="2">The sequence shown here is derived from an EMBL/GenBank/DDBJ whole genome shotgun (WGS) entry which is preliminary data.</text>
</comment>
<reference evidence="3" key="1">
    <citation type="journal article" date="2019" name="Int. J. Syst. Evol. Microbiol.">
        <title>The Global Catalogue of Microorganisms (GCM) 10K type strain sequencing project: providing services to taxonomists for standard genome sequencing and annotation.</title>
        <authorList>
            <consortium name="The Broad Institute Genomics Platform"/>
            <consortium name="The Broad Institute Genome Sequencing Center for Infectious Disease"/>
            <person name="Wu L."/>
            <person name="Ma J."/>
        </authorList>
    </citation>
    <scope>NUCLEOTIDE SEQUENCE [LARGE SCALE GENOMIC DNA]</scope>
    <source>
        <strain evidence="3">JCM 3115</strain>
    </source>
</reference>
<proteinExistence type="predicted"/>
<sequence>MESDLVERRDSPPAEYGPHILSLTVDVDDPLGPADMDRVRAVINLHGGRSEVDLSGLSRETAPIAETYAAGERGVLLDLNQVRRHRRA</sequence>
<feature type="compositionally biased region" description="Basic and acidic residues" evidence="1">
    <location>
        <begin position="1"/>
        <end position="12"/>
    </location>
</feature>
<dbReference type="RefSeq" id="WP_189247364.1">
    <property type="nucleotide sequence ID" value="NZ_BMQJ01000007.1"/>
</dbReference>
<dbReference type="Proteomes" id="UP000611554">
    <property type="component" value="Unassembled WGS sequence"/>
</dbReference>
<dbReference type="EMBL" id="BMQJ01000007">
    <property type="protein sequence ID" value="GGQ00450.1"/>
    <property type="molecule type" value="Genomic_DNA"/>
</dbReference>
<evidence type="ECO:0008006" key="4">
    <source>
        <dbReference type="Google" id="ProtNLM"/>
    </source>
</evidence>